<proteinExistence type="predicted"/>
<evidence type="ECO:0000313" key="2">
    <source>
        <dbReference type="Proteomes" id="UP001424741"/>
    </source>
</evidence>
<accession>A0ABP9V4M4</accession>
<dbReference type="Proteomes" id="UP001424741">
    <property type="component" value="Unassembled WGS sequence"/>
</dbReference>
<evidence type="ECO:0000313" key="1">
    <source>
        <dbReference type="EMBL" id="GAA5496292.1"/>
    </source>
</evidence>
<dbReference type="EMBL" id="BAABRL010000007">
    <property type="protein sequence ID" value="GAA5496292.1"/>
    <property type="molecule type" value="Genomic_DNA"/>
</dbReference>
<gene>
    <name evidence="1" type="ORF">Rhal01_02475</name>
</gene>
<organism evidence="1 2">
    <name type="scientific">Rubritalea halochordaticola</name>
    <dbReference type="NCBI Taxonomy" id="714537"/>
    <lineage>
        <taxon>Bacteria</taxon>
        <taxon>Pseudomonadati</taxon>
        <taxon>Verrucomicrobiota</taxon>
        <taxon>Verrucomicrobiia</taxon>
        <taxon>Verrucomicrobiales</taxon>
        <taxon>Rubritaleaceae</taxon>
        <taxon>Rubritalea</taxon>
    </lineage>
</organism>
<name>A0ABP9V4M4_9BACT</name>
<protein>
    <submittedName>
        <fullName evidence="1">Uncharacterized protein</fullName>
    </submittedName>
</protein>
<sequence length="202" mass="23451">MNSSPQFFYDLPLGDVYSSTCSAFRLLYFGSELGTFSTTRTKAVDLDHTAAIRIKLSHYSQKPLSEEYDYSLVYYRADLSHKLWHPKLRDKHADIIRMTRRVKYCSQPSLNASRVNLFAIPGNRPIKIAEYDEVIPKDNYVPLHYIEKLHQNFKGFLMRSPKDFPLVRTLFDSMDLSLDSKREVANPSSRAQDVIIYTILDD</sequence>
<dbReference type="RefSeq" id="WP_346188980.1">
    <property type="nucleotide sequence ID" value="NZ_BAABRL010000007.1"/>
</dbReference>
<comment type="caution">
    <text evidence="1">The sequence shown here is derived from an EMBL/GenBank/DDBJ whole genome shotgun (WGS) entry which is preliminary data.</text>
</comment>
<keyword evidence="2" id="KW-1185">Reference proteome</keyword>
<reference evidence="1 2" key="1">
    <citation type="submission" date="2024-02" db="EMBL/GenBank/DDBJ databases">
        <title>Rubritalea halochordaticola NBRC 107102.</title>
        <authorList>
            <person name="Ichikawa N."/>
            <person name="Katano-Makiyama Y."/>
            <person name="Hidaka K."/>
        </authorList>
    </citation>
    <scope>NUCLEOTIDE SEQUENCE [LARGE SCALE GENOMIC DNA]</scope>
    <source>
        <strain evidence="1 2">NBRC 107102</strain>
    </source>
</reference>